<dbReference type="EMBL" id="AMQN01006466">
    <property type="status" value="NOT_ANNOTATED_CDS"/>
    <property type="molecule type" value="Genomic_DNA"/>
</dbReference>
<dbReference type="InterPro" id="IPR022644">
    <property type="entry name" value="De-COase2_N"/>
</dbReference>
<evidence type="ECO:0000313" key="10">
    <source>
        <dbReference type="Proteomes" id="UP000014760"/>
    </source>
</evidence>
<accession>R7USJ5</accession>
<evidence type="ECO:0000256" key="3">
    <source>
        <dbReference type="ARBA" id="ARBA00022898"/>
    </source>
</evidence>
<comment type="similarity">
    <text evidence="2">Belongs to the Orn/Lys/Arg decarboxylase class-II family.</text>
</comment>
<dbReference type="FunFam" id="3.20.20.10:FF:000005">
    <property type="entry name" value="Ornithine decarboxylase"/>
    <property type="match status" value="1"/>
</dbReference>
<organism evidence="8">
    <name type="scientific">Capitella teleta</name>
    <name type="common">Polychaete worm</name>
    <dbReference type="NCBI Taxonomy" id="283909"/>
    <lineage>
        <taxon>Eukaryota</taxon>
        <taxon>Metazoa</taxon>
        <taxon>Spiralia</taxon>
        <taxon>Lophotrochozoa</taxon>
        <taxon>Annelida</taxon>
        <taxon>Polychaeta</taxon>
        <taxon>Sedentaria</taxon>
        <taxon>Scolecida</taxon>
        <taxon>Capitellidae</taxon>
        <taxon>Capitella</taxon>
    </lineage>
</organism>
<feature type="domain" description="Orn/DAP/Arg decarboxylase 2 N-terminal" evidence="7">
    <location>
        <begin position="38"/>
        <end position="270"/>
    </location>
</feature>
<dbReference type="InterPro" id="IPR009006">
    <property type="entry name" value="Ala_racemase/Decarboxylase_C"/>
</dbReference>
<dbReference type="GO" id="GO:0004586">
    <property type="term" value="F:ornithine decarboxylase activity"/>
    <property type="evidence" value="ECO:0007669"/>
    <property type="project" value="TreeGrafter"/>
</dbReference>
<proteinExistence type="inferred from homology"/>
<comment type="cofactor">
    <cofactor evidence="1 6">
        <name>pyridoxal 5'-phosphate</name>
        <dbReference type="ChEBI" id="CHEBI:597326"/>
    </cofactor>
</comment>
<dbReference type="InterPro" id="IPR002433">
    <property type="entry name" value="Orn_de-COase"/>
</dbReference>
<dbReference type="GO" id="GO:0033387">
    <property type="term" value="P:putrescine biosynthetic process from arginine, via ornithine"/>
    <property type="evidence" value="ECO:0007669"/>
    <property type="project" value="TreeGrafter"/>
</dbReference>
<keyword evidence="4" id="KW-0456">Lyase</keyword>
<dbReference type="PANTHER" id="PTHR11482">
    <property type="entry name" value="ARGININE/DIAMINOPIMELATE/ORNITHINE DECARBOXYLASE"/>
    <property type="match status" value="1"/>
</dbReference>
<dbReference type="InterPro" id="IPR029066">
    <property type="entry name" value="PLP-binding_barrel"/>
</dbReference>
<name>R7USJ5_CAPTE</name>
<dbReference type="PRINTS" id="PR01179">
    <property type="entry name" value="ODADCRBXLASE"/>
</dbReference>
<reference evidence="8 10" key="2">
    <citation type="journal article" date="2013" name="Nature">
        <title>Insights into bilaterian evolution from three spiralian genomes.</title>
        <authorList>
            <person name="Simakov O."/>
            <person name="Marletaz F."/>
            <person name="Cho S.J."/>
            <person name="Edsinger-Gonzales E."/>
            <person name="Havlak P."/>
            <person name="Hellsten U."/>
            <person name="Kuo D.H."/>
            <person name="Larsson T."/>
            <person name="Lv J."/>
            <person name="Arendt D."/>
            <person name="Savage R."/>
            <person name="Osoegawa K."/>
            <person name="de Jong P."/>
            <person name="Grimwood J."/>
            <person name="Chapman J.A."/>
            <person name="Shapiro H."/>
            <person name="Aerts A."/>
            <person name="Otillar R.P."/>
            <person name="Terry A.Y."/>
            <person name="Boore J.L."/>
            <person name="Grigoriev I.V."/>
            <person name="Lindberg D.R."/>
            <person name="Seaver E.C."/>
            <person name="Weisblat D.A."/>
            <person name="Putnam N.H."/>
            <person name="Rokhsar D.S."/>
        </authorList>
    </citation>
    <scope>NUCLEOTIDE SEQUENCE</scope>
    <source>
        <strain evidence="8 10">I ESC-2004</strain>
    </source>
</reference>
<dbReference type="Proteomes" id="UP000014760">
    <property type="component" value="Unassembled WGS sequence"/>
</dbReference>
<dbReference type="SUPFAM" id="SSF50621">
    <property type="entry name" value="Alanine racemase C-terminal domain-like"/>
    <property type="match status" value="1"/>
</dbReference>
<evidence type="ECO:0000256" key="6">
    <source>
        <dbReference type="PIRSR" id="PIRSR600183-50"/>
    </source>
</evidence>
<sequence>MANRHIQTNGKVNDDFIEEKIKSLSRNNDEAFFIVDLSDVVRKYTTWKRELPRVEPFYGESPLSVKCNEDVQVLSLLAQLGTGFDCASKAEIDKILSLNVAPNRVIYANPCKQSSHIRHAAKHEVNVMTFDNIDELSKIEANHSNANTEIEARCPLGDKFGALLEDVPELLKAAKSLGLTVIGVSFHVGSGCNDPAAYPKAVAEASTAFDMGLQAGFHFDLLDIGGGFPGQKSAKVSFEEFCGPLRSALEEYFPESKGVHIIAEPGRYFVESAFTLAVSIIGKRTVLPLKQKSGDGKDDDPKFMYYLNDGIFGSFNCIVFAAYDPVVELEDAEQYTGKQRFLSSIWGPTCDAFDILKREICLPELNIGDWLIYREMGAYTTCAATSFNGMQKTRAFYVMQKIDG</sequence>
<feature type="active site" description="Proton donor" evidence="6">
    <location>
        <position position="350"/>
    </location>
</feature>
<evidence type="ECO:0000313" key="9">
    <source>
        <dbReference type="EnsemblMetazoa" id="CapteP202783"/>
    </source>
</evidence>
<evidence type="ECO:0000313" key="8">
    <source>
        <dbReference type="EMBL" id="ELU09170.1"/>
    </source>
</evidence>
<dbReference type="CDD" id="cd00622">
    <property type="entry name" value="PLPDE_III_ODC"/>
    <property type="match status" value="1"/>
</dbReference>
<dbReference type="Gene3D" id="2.40.37.10">
    <property type="entry name" value="Lyase, Ornithine Decarboxylase, Chain A, domain 1"/>
    <property type="match status" value="1"/>
</dbReference>
<reference evidence="9" key="3">
    <citation type="submission" date="2015-06" db="UniProtKB">
        <authorList>
            <consortium name="EnsemblMetazoa"/>
        </authorList>
    </citation>
    <scope>IDENTIFICATION</scope>
</reference>
<evidence type="ECO:0000256" key="4">
    <source>
        <dbReference type="ARBA" id="ARBA00023239"/>
    </source>
</evidence>
<dbReference type="HOGENOM" id="CLU_026444_1_1_1"/>
<dbReference type="FunCoup" id="R7USJ5">
    <property type="interactions" value="361"/>
</dbReference>
<reference evidence="10" key="1">
    <citation type="submission" date="2012-12" db="EMBL/GenBank/DDBJ databases">
        <authorList>
            <person name="Hellsten U."/>
            <person name="Grimwood J."/>
            <person name="Chapman J.A."/>
            <person name="Shapiro H."/>
            <person name="Aerts A."/>
            <person name="Otillar R.P."/>
            <person name="Terry A.Y."/>
            <person name="Boore J.L."/>
            <person name="Simakov O."/>
            <person name="Marletaz F."/>
            <person name="Cho S.-J."/>
            <person name="Edsinger-Gonzales E."/>
            <person name="Havlak P."/>
            <person name="Kuo D.-H."/>
            <person name="Larsson T."/>
            <person name="Lv J."/>
            <person name="Arendt D."/>
            <person name="Savage R."/>
            <person name="Osoegawa K."/>
            <person name="de Jong P."/>
            <person name="Lindberg D.R."/>
            <person name="Seaver E.C."/>
            <person name="Weisblat D.A."/>
            <person name="Putnam N.H."/>
            <person name="Grigoriev I.V."/>
            <person name="Rokhsar D.S."/>
        </authorList>
    </citation>
    <scope>NUCLEOTIDE SEQUENCE</scope>
    <source>
        <strain evidence="10">I ESC-2004</strain>
    </source>
</reference>
<gene>
    <name evidence="8" type="ORF">CAPTEDRAFT_202783</name>
</gene>
<comment type="function">
    <text evidence="5">Catalyzes the first and rate-limiting step of polyamine biosynthesis that converts ornithine into putrescine, which is the precursor for the polyamines, spermidine and spermine. Polyamines are essential for cell proliferation and are implicated in cellular processes, ranging from DNA replication to apoptosis.</text>
</comment>
<feature type="modified residue" description="N6-(pyridoxal phosphate)lysine" evidence="6">
    <location>
        <position position="66"/>
    </location>
</feature>
<evidence type="ECO:0000256" key="1">
    <source>
        <dbReference type="ARBA" id="ARBA00001933"/>
    </source>
</evidence>
<dbReference type="EMBL" id="KB298452">
    <property type="protein sequence ID" value="ELU09170.1"/>
    <property type="molecule type" value="Genomic_DNA"/>
</dbReference>
<dbReference type="EnsemblMetazoa" id="CapteT202783">
    <property type="protein sequence ID" value="CapteP202783"/>
    <property type="gene ID" value="CapteG202783"/>
</dbReference>
<dbReference type="PANTHER" id="PTHR11482:SF6">
    <property type="entry name" value="ORNITHINE DECARBOXYLASE 1-RELATED"/>
    <property type="match status" value="1"/>
</dbReference>
<keyword evidence="10" id="KW-1185">Reference proteome</keyword>
<dbReference type="Pfam" id="PF02784">
    <property type="entry name" value="Orn_Arg_deC_N"/>
    <property type="match status" value="1"/>
</dbReference>
<keyword evidence="3 6" id="KW-0663">Pyridoxal phosphate</keyword>
<protein>
    <recommendedName>
        <fullName evidence="7">Orn/DAP/Arg decarboxylase 2 N-terminal domain-containing protein</fullName>
    </recommendedName>
</protein>
<dbReference type="SUPFAM" id="SSF51419">
    <property type="entry name" value="PLP-binding barrel"/>
    <property type="match status" value="1"/>
</dbReference>
<dbReference type="PRINTS" id="PR01182">
    <property type="entry name" value="ORNDCRBXLASE"/>
</dbReference>
<dbReference type="STRING" id="283909.R7USJ5"/>
<dbReference type="AlphaFoldDB" id="R7USJ5"/>
<dbReference type="OrthoDB" id="5034579at2759"/>
<evidence type="ECO:0000259" key="7">
    <source>
        <dbReference type="Pfam" id="PF02784"/>
    </source>
</evidence>
<dbReference type="Gene3D" id="3.20.20.10">
    <property type="entry name" value="Alanine racemase"/>
    <property type="match status" value="1"/>
</dbReference>
<dbReference type="OMA" id="MNVIMEK"/>
<evidence type="ECO:0000256" key="5">
    <source>
        <dbReference type="ARBA" id="ARBA00037173"/>
    </source>
</evidence>
<dbReference type="GO" id="GO:0005737">
    <property type="term" value="C:cytoplasm"/>
    <property type="evidence" value="ECO:0007669"/>
    <property type="project" value="TreeGrafter"/>
</dbReference>
<dbReference type="InterPro" id="IPR000183">
    <property type="entry name" value="Orn/DAP/Arg_de-COase"/>
</dbReference>
<evidence type="ECO:0000256" key="2">
    <source>
        <dbReference type="ARBA" id="ARBA00008872"/>
    </source>
</evidence>